<dbReference type="RefSeq" id="WP_044000361.1">
    <property type="nucleotide sequence ID" value="NZ_CP007144.1"/>
</dbReference>
<keyword evidence="1" id="KW-0614">Plasmid</keyword>
<proteinExistence type="predicted"/>
<evidence type="ECO:0000313" key="2">
    <source>
        <dbReference type="Proteomes" id="UP000019423"/>
    </source>
</evidence>
<protein>
    <submittedName>
        <fullName evidence="1">Uncharacterized protein</fullName>
    </submittedName>
</protein>
<dbReference type="HOGENOM" id="CLU_146020_0_1_10"/>
<dbReference type="Proteomes" id="UP000019423">
    <property type="component" value="Plasmid pHsw1"/>
</dbReference>
<gene>
    <name evidence="1" type="ORF">Hsw_PA0099</name>
</gene>
<dbReference type="InterPro" id="IPR028964">
    <property type="entry name" value="Imm8"/>
</dbReference>
<dbReference type="AlphaFoldDB" id="W8EUM9"/>
<name>W8EUM9_9BACT</name>
<dbReference type="eggNOG" id="ENOG5032ZYD">
    <property type="taxonomic scope" value="Bacteria"/>
</dbReference>
<dbReference type="OrthoDB" id="982020at2"/>
<dbReference type="KEGG" id="hsw:Hsw_PA0099"/>
<reference evidence="1 2" key="1">
    <citation type="submission" date="2014-01" db="EMBL/GenBank/DDBJ databases">
        <title>Complete sequence of plasmid1 of ionizing-radiation resistance bacterium Hymenobacter swuensis DY53.</title>
        <authorList>
            <person name="Jung J.-H."/>
            <person name="Jeong S.-W."/>
            <person name="Joe M.-H."/>
            <person name="Cho y.-j."/>
            <person name="Kim M.-K."/>
            <person name="Lim S.-Y."/>
        </authorList>
    </citation>
    <scope>NUCLEOTIDE SEQUENCE [LARGE SCALE GENOMIC DNA]</scope>
    <source>
        <strain evidence="1 2">DY53</strain>
        <plasmid evidence="1 2">pHsw1</plasmid>
    </source>
</reference>
<evidence type="ECO:0000313" key="1">
    <source>
        <dbReference type="EMBL" id="AHJ95432.1"/>
    </source>
</evidence>
<sequence>MKAEIRGYSVTENEDLSTYEPEAQQVFGFTLLFEIGIQGQEGSDFFEVEVASPAFLERLASHPLFLRHTILATDYNIPAAVALVRKYVEKLEEDSWEKLASKISRVLRWEFEDYKG</sequence>
<dbReference type="Pfam" id="PF15586">
    <property type="entry name" value="Imm8"/>
    <property type="match status" value="1"/>
</dbReference>
<keyword evidence="2" id="KW-1185">Reference proteome</keyword>
<accession>W8EUM9</accession>
<dbReference type="EMBL" id="CP007144">
    <property type="protein sequence ID" value="AHJ95432.1"/>
    <property type="molecule type" value="Genomic_DNA"/>
</dbReference>
<geneLocation type="plasmid" evidence="1 2">
    <name>pHsw1</name>
</geneLocation>
<organism evidence="1 2">
    <name type="scientific">Hymenobacter swuensis DY53</name>
    <dbReference type="NCBI Taxonomy" id="1227739"/>
    <lineage>
        <taxon>Bacteria</taxon>
        <taxon>Pseudomonadati</taxon>
        <taxon>Bacteroidota</taxon>
        <taxon>Cytophagia</taxon>
        <taxon>Cytophagales</taxon>
        <taxon>Hymenobacteraceae</taxon>
        <taxon>Hymenobacter</taxon>
    </lineage>
</organism>